<gene>
    <name evidence="7" type="ORF">GCM10011450_25470</name>
</gene>
<reference evidence="7" key="1">
    <citation type="journal article" date="2014" name="Int. J. Syst. Evol. Microbiol.">
        <title>Complete genome sequence of Corynebacterium casei LMG S-19264T (=DSM 44701T), isolated from a smear-ripened cheese.</title>
        <authorList>
            <consortium name="US DOE Joint Genome Institute (JGI-PGF)"/>
            <person name="Walter F."/>
            <person name="Albersmeier A."/>
            <person name="Kalinowski J."/>
            <person name="Ruckert C."/>
        </authorList>
    </citation>
    <scope>NUCLEOTIDE SEQUENCE</scope>
    <source>
        <strain evidence="7">KCTC 23732</strain>
    </source>
</reference>
<feature type="transmembrane region" description="Helical" evidence="5">
    <location>
        <begin position="349"/>
        <end position="373"/>
    </location>
</feature>
<dbReference type="PROSITE" id="PS50850">
    <property type="entry name" value="MFS"/>
    <property type="match status" value="1"/>
</dbReference>
<proteinExistence type="predicted"/>
<feature type="transmembrane region" description="Helical" evidence="5">
    <location>
        <begin position="324"/>
        <end position="343"/>
    </location>
</feature>
<evidence type="ECO:0000256" key="1">
    <source>
        <dbReference type="ARBA" id="ARBA00004141"/>
    </source>
</evidence>
<dbReference type="Proteomes" id="UP000608345">
    <property type="component" value="Unassembled WGS sequence"/>
</dbReference>
<feature type="transmembrane region" description="Helical" evidence="5">
    <location>
        <begin position="293"/>
        <end position="312"/>
    </location>
</feature>
<feature type="transmembrane region" description="Helical" evidence="5">
    <location>
        <begin position="178"/>
        <end position="198"/>
    </location>
</feature>
<dbReference type="InterPro" id="IPR005829">
    <property type="entry name" value="Sugar_transporter_CS"/>
</dbReference>
<feature type="transmembrane region" description="Helical" evidence="5">
    <location>
        <begin position="20"/>
        <end position="45"/>
    </location>
</feature>
<dbReference type="EMBL" id="BMYS01000022">
    <property type="protein sequence ID" value="GGW94495.1"/>
    <property type="molecule type" value="Genomic_DNA"/>
</dbReference>
<feature type="transmembrane region" description="Helical" evidence="5">
    <location>
        <begin position="385"/>
        <end position="409"/>
    </location>
</feature>
<dbReference type="Pfam" id="PF07690">
    <property type="entry name" value="MFS_1"/>
    <property type="match status" value="1"/>
</dbReference>
<feature type="transmembrane region" description="Helical" evidence="5">
    <location>
        <begin position="116"/>
        <end position="136"/>
    </location>
</feature>
<evidence type="ECO:0000259" key="6">
    <source>
        <dbReference type="PROSITE" id="PS50850"/>
    </source>
</evidence>
<comment type="caution">
    <text evidence="7">The sequence shown here is derived from an EMBL/GenBank/DDBJ whole genome shotgun (WGS) entry which is preliminary data.</text>
</comment>
<dbReference type="SUPFAM" id="SSF103473">
    <property type="entry name" value="MFS general substrate transporter"/>
    <property type="match status" value="1"/>
</dbReference>
<evidence type="ECO:0000256" key="5">
    <source>
        <dbReference type="SAM" id="Phobius"/>
    </source>
</evidence>
<feature type="transmembrane region" description="Helical" evidence="5">
    <location>
        <begin position="415"/>
        <end position="433"/>
    </location>
</feature>
<reference evidence="7" key="2">
    <citation type="submission" date="2020-09" db="EMBL/GenBank/DDBJ databases">
        <authorList>
            <person name="Sun Q."/>
            <person name="Kim S."/>
        </authorList>
    </citation>
    <scope>NUCLEOTIDE SEQUENCE</scope>
    <source>
        <strain evidence="7">KCTC 23732</strain>
    </source>
</reference>
<keyword evidence="2 5" id="KW-0812">Transmembrane</keyword>
<feature type="domain" description="Major facilitator superfamily (MFS) profile" evidence="6">
    <location>
        <begin position="24"/>
        <end position="442"/>
    </location>
</feature>
<sequence length="452" mass="48863">MIDKTINVQTFFNHNRFSKFQFLVFAFTFLVAFFDGYDTAVIGYIAPSLLEEWGIERKDLAPVLSAALLGLAIGAISFGPLADKIGRKVVLIVAVAIFSIGTVISAFSTSLLELEILRFMTGLGLGAAMPNAVTLLSEYCPEQKRATIVNTMFCGFPLGAAIGGFIAAWLIPNFGWRSTLLFGGIGPLILVILMIFILPESVRYLVAKNRSAASIKKILIKINPAAAEADHFVMTESKVTLDKNKGGISVVLSSHYRAGSFLLWISYFMGLVIFYGVINWMPVLFREINMPQGTAVIVTGLFAIGGLGAIFNGWLMDRFNANKLIAFLSLLTAISVAFIGFTVHLGMGILISVVIFAGIVMNTAQSSLPALAAEFYPTQGRTTGVSWMLGLGRFGGIAGSFLVAQLVAMNLTIDTIFYVLALPALITVVCLLLKQLIYKETAKKLASDSVFQ</sequence>
<dbReference type="GO" id="GO:0005886">
    <property type="term" value="C:plasma membrane"/>
    <property type="evidence" value="ECO:0007669"/>
    <property type="project" value="TreeGrafter"/>
</dbReference>
<dbReference type="CDD" id="cd17365">
    <property type="entry name" value="MFS_PcaK_like"/>
    <property type="match status" value="1"/>
</dbReference>
<protein>
    <submittedName>
        <fullName evidence="7">MFS transporter</fullName>
    </submittedName>
</protein>
<feature type="transmembrane region" description="Helical" evidence="5">
    <location>
        <begin position="89"/>
        <end position="110"/>
    </location>
</feature>
<dbReference type="AlphaFoldDB" id="A0A918JQW0"/>
<evidence type="ECO:0000313" key="7">
    <source>
        <dbReference type="EMBL" id="GGW94495.1"/>
    </source>
</evidence>
<dbReference type="PANTHER" id="PTHR23508:SF10">
    <property type="entry name" value="CARBOXYLIC ACID TRANSPORTER PROTEIN HOMOLOG"/>
    <property type="match status" value="1"/>
</dbReference>
<dbReference type="PROSITE" id="PS00217">
    <property type="entry name" value="SUGAR_TRANSPORT_2"/>
    <property type="match status" value="1"/>
</dbReference>
<evidence type="ECO:0000256" key="3">
    <source>
        <dbReference type="ARBA" id="ARBA00022989"/>
    </source>
</evidence>
<dbReference type="RefSeq" id="WP_189385881.1">
    <property type="nucleotide sequence ID" value="NZ_BAABFY010000008.1"/>
</dbReference>
<evidence type="ECO:0000256" key="2">
    <source>
        <dbReference type="ARBA" id="ARBA00022692"/>
    </source>
</evidence>
<dbReference type="PANTHER" id="PTHR23508">
    <property type="entry name" value="CARBOXYLIC ACID TRANSPORTER PROTEIN HOMOLOG"/>
    <property type="match status" value="1"/>
</dbReference>
<feature type="transmembrane region" description="Helical" evidence="5">
    <location>
        <begin position="261"/>
        <end position="281"/>
    </location>
</feature>
<dbReference type="InterPro" id="IPR011701">
    <property type="entry name" value="MFS"/>
</dbReference>
<dbReference type="InterPro" id="IPR020846">
    <property type="entry name" value="MFS_dom"/>
</dbReference>
<feature type="transmembrane region" description="Helical" evidence="5">
    <location>
        <begin position="148"/>
        <end position="172"/>
    </location>
</feature>
<dbReference type="GO" id="GO:0046943">
    <property type="term" value="F:carboxylic acid transmembrane transporter activity"/>
    <property type="evidence" value="ECO:0007669"/>
    <property type="project" value="TreeGrafter"/>
</dbReference>
<keyword evidence="8" id="KW-1185">Reference proteome</keyword>
<dbReference type="InterPro" id="IPR036259">
    <property type="entry name" value="MFS_trans_sf"/>
</dbReference>
<feature type="transmembrane region" description="Helical" evidence="5">
    <location>
        <begin position="60"/>
        <end position="82"/>
    </location>
</feature>
<organism evidence="7 8">
    <name type="scientific">Advenella faeciporci</name>
    <dbReference type="NCBI Taxonomy" id="797535"/>
    <lineage>
        <taxon>Bacteria</taxon>
        <taxon>Pseudomonadati</taxon>
        <taxon>Pseudomonadota</taxon>
        <taxon>Betaproteobacteria</taxon>
        <taxon>Burkholderiales</taxon>
        <taxon>Alcaligenaceae</taxon>
    </lineage>
</organism>
<evidence type="ECO:0000313" key="8">
    <source>
        <dbReference type="Proteomes" id="UP000608345"/>
    </source>
</evidence>
<keyword evidence="3 5" id="KW-1133">Transmembrane helix</keyword>
<comment type="subcellular location">
    <subcellularLocation>
        <location evidence="1">Membrane</location>
        <topology evidence="1">Multi-pass membrane protein</topology>
    </subcellularLocation>
</comment>
<dbReference type="Gene3D" id="1.20.1250.20">
    <property type="entry name" value="MFS general substrate transporter like domains"/>
    <property type="match status" value="1"/>
</dbReference>
<name>A0A918JQW0_9BURK</name>
<evidence type="ECO:0000256" key="4">
    <source>
        <dbReference type="ARBA" id="ARBA00023136"/>
    </source>
</evidence>
<accession>A0A918JQW0</accession>
<keyword evidence="4 5" id="KW-0472">Membrane</keyword>